<dbReference type="GO" id="GO:0006099">
    <property type="term" value="P:tricarboxylic acid cycle"/>
    <property type="evidence" value="ECO:0000318"/>
    <property type="project" value="GO_Central"/>
</dbReference>
<dbReference type="PROSITE" id="PS00470">
    <property type="entry name" value="IDH_IMDH"/>
    <property type="match status" value="1"/>
</dbReference>
<reference evidence="4 5" key="1">
    <citation type="journal article" date="2008" name="Nature">
        <title>The Trichoplax genome and the nature of placozoans.</title>
        <authorList>
            <person name="Srivastava M."/>
            <person name="Begovic E."/>
            <person name="Chapman J."/>
            <person name="Putnam N.H."/>
            <person name="Hellsten U."/>
            <person name="Kawashima T."/>
            <person name="Kuo A."/>
            <person name="Mitros T."/>
            <person name="Salamov A."/>
            <person name="Carpenter M.L."/>
            <person name="Signorovitch A.Y."/>
            <person name="Moreno M.A."/>
            <person name="Kamm K."/>
            <person name="Grimwood J."/>
            <person name="Schmutz J."/>
            <person name="Shapiro H."/>
            <person name="Grigoriev I.V."/>
            <person name="Buss L.W."/>
            <person name="Schierwater B."/>
            <person name="Dellaporta S.L."/>
            <person name="Rokhsar D.S."/>
        </authorList>
    </citation>
    <scope>NUCLEOTIDE SEQUENCE [LARGE SCALE GENOMIC DNA]</scope>
    <source>
        <strain evidence="4 5">Grell-BS-1999</strain>
    </source>
</reference>
<dbReference type="Gene3D" id="3.40.718.10">
    <property type="entry name" value="Isopropylmalate Dehydrogenase"/>
    <property type="match status" value="1"/>
</dbReference>
<dbReference type="eggNOG" id="KOG0784">
    <property type="taxonomic scope" value="Eukaryota"/>
</dbReference>
<dbReference type="SUPFAM" id="SSF53659">
    <property type="entry name" value="Isocitrate/Isopropylmalate dehydrogenase-like"/>
    <property type="match status" value="1"/>
</dbReference>
<dbReference type="GO" id="GO:0016616">
    <property type="term" value="F:oxidoreductase activity, acting on the CH-OH group of donors, NAD or NADP as acceptor"/>
    <property type="evidence" value="ECO:0007669"/>
    <property type="project" value="InterPro"/>
</dbReference>
<dbReference type="AlphaFoldDB" id="B3S973"/>
<dbReference type="Proteomes" id="UP000009022">
    <property type="component" value="Unassembled WGS sequence"/>
</dbReference>
<dbReference type="InParanoid" id="B3S973"/>
<sequence length="255" mass="28206">MRLINKLELFANVVNVKSIPGIKTRYGNIDFTIIREQTEDAFSGLEHETVPGVVENLKIITRKQSLKIAQFAFNYAQKNKLSKVTAVHKANIMKLSDGLFLQCCREVAELYPAIEFTEMIVDNACMQMVINPYQFKVLVVPNLYGSILSNLGAGLIGGAGFVPGYSIGREYVLYEQGARHSFGHGAGKDVANPTGFIISAVAMLRHMNLHTYADAIYNGLMKVIKNKKIKTIDMGGHASTTEFVQAMTEQIMPIV</sequence>
<dbReference type="STRING" id="10228.B3S973"/>
<dbReference type="GO" id="GO:0051287">
    <property type="term" value="F:NAD binding"/>
    <property type="evidence" value="ECO:0007669"/>
    <property type="project" value="InterPro"/>
</dbReference>
<dbReference type="PANTHER" id="PTHR11835:SF42">
    <property type="entry name" value="ISOCITRATE DEHYDROGENASE [NAD] SUBUNIT BETA, MITOCHONDRIAL"/>
    <property type="match status" value="1"/>
</dbReference>
<dbReference type="GO" id="GO:0006102">
    <property type="term" value="P:isocitrate metabolic process"/>
    <property type="evidence" value="ECO:0000318"/>
    <property type="project" value="GO_Central"/>
</dbReference>
<dbReference type="RefSeq" id="XP_002116760.1">
    <property type="nucleotide sequence ID" value="XM_002116724.1"/>
</dbReference>
<dbReference type="GeneID" id="6757907"/>
<dbReference type="EMBL" id="DS985257">
    <property type="protein sequence ID" value="EDV20819.1"/>
    <property type="molecule type" value="Genomic_DNA"/>
</dbReference>
<dbReference type="OMA" id="TAPDIMG"/>
<keyword evidence="2" id="KW-0816">Tricarboxylic acid cycle</keyword>
<dbReference type="Pfam" id="PF00180">
    <property type="entry name" value="Iso_dh"/>
    <property type="match status" value="1"/>
</dbReference>
<dbReference type="PhylomeDB" id="B3S973"/>
<dbReference type="PANTHER" id="PTHR11835">
    <property type="entry name" value="DECARBOXYLATING DEHYDROGENASES-ISOCITRATE, ISOPROPYLMALATE, TARTRATE"/>
    <property type="match status" value="1"/>
</dbReference>
<evidence type="ECO:0000259" key="3">
    <source>
        <dbReference type="SMART" id="SM01329"/>
    </source>
</evidence>
<dbReference type="CTD" id="6757907"/>
<dbReference type="InterPro" id="IPR019818">
    <property type="entry name" value="IsoCit/isopropylmalate_DH_CS"/>
</dbReference>
<proteinExistence type="inferred from homology"/>
<dbReference type="KEGG" id="tad:TRIADDRAFT_31316"/>
<evidence type="ECO:0000256" key="1">
    <source>
        <dbReference type="ARBA" id="ARBA00007769"/>
    </source>
</evidence>
<name>B3S973_TRIAD</name>
<dbReference type="GO" id="GO:0005739">
    <property type="term" value="C:mitochondrion"/>
    <property type="evidence" value="ECO:0000318"/>
    <property type="project" value="GO_Central"/>
</dbReference>
<feature type="domain" description="Isopropylmalate dehydrogenase-like" evidence="3">
    <location>
        <begin position="1"/>
        <end position="247"/>
    </location>
</feature>
<comment type="similarity">
    <text evidence="1">Belongs to the isocitrate and isopropylmalate dehydrogenases family.</text>
</comment>
<dbReference type="HOGENOM" id="CLU_031953_0_0_1"/>
<gene>
    <name evidence="4" type="ORF">TRIADDRAFT_31316</name>
</gene>
<keyword evidence="5" id="KW-1185">Reference proteome</keyword>
<evidence type="ECO:0000313" key="4">
    <source>
        <dbReference type="EMBL" id="EDV20819.1"/>
    </source>
</evidence>
<protein>
    <recommendedName>
        <fullName evidence="3">Isopropylmalate dehydrogenase-like domain-containing protein</fullName>
    </recommendedName>
</protein>
<organism evidence="4 5">
    <name type="scientific">Trichoplax adhaerens</name>
    <name type="common">Trichoplax reptans</name>
    <dbReference type="NCBI Taxonomy" id="10228"/>
    <lineage>
        <taxon>Eukaryota</taxon>
        <taxon>Metazoa</taxon>
        <taxon>Placozoa</taxon>
        <taxon>Uniplacotomia</taxon>
        <taxon>Trichoplacea</taxon>
        <taxon>Trichoplacidae</taxon>
        <taxon>Trichoplax</taxon>
    </lineage>
</organism>
<evidence type="ECO:0000313" key="5">
    <source>
        <dbReference type="Proteomes" id="UP000009022"/>
    </source>
</evidence>
<dbReference type="GO" id="GO:0000287">
    <property type="term" value="F:magnesium ion binding"/>
    <property type="evidence" value="ECO:0007669"/>
    <property type="project" value="InterPro"/>
</dbReference>
<dbReference type="InterPro" id="IPR024084">
    <property type="entry name" value="IsoPropMal-DH-like_dom"/>
</dbReference>
<dbReference type="SMART" id="SM01329">
    <property type="entry name" value="Iso_dh"/>
    <property type="match status" value="1"/>
</dbReference>
<accession>B3S973</accession>
<dbReference type="OrthoDB" id="10261637at2759"/>
<evidence type="ECO:0000256" key="2">
    <source>
        <dbReference type="ARBA" id="ARBA00022532"/>
    </source>
</evidence>